<dbReference type="EnsemblMetazoa" id="HelroT170022">
    <property type="protein sequence ID" value="HelroP170022"/>
    <property type="gene ID" value="HelroG170022"/>
</dbReference>
<accession>T1F2J7</accession>
<keyword evidence="3" id="KW-1185">Reference proteome</keyword>
<name>T1F2J7_HELRO</name>
<dbReference type="EMBL" id="AMQM01003458">
    <property type="status" value="NOT_ANNOTATED_CDS"/>
    <property type="molecule type" value="Genomic_DNA"/>
</dbReference>
<organism evidence="2 3">
    <name type="scientific">Helobdella robusta</name>
    <name type="common">Californian leech</name>
    <dbReference type="NCBI Taxonomy" id="6412"/>
    <lineage>
        <taxon>Eukaryota</taxon>
        <taxon>Metazoa</taxon>
        <taxon>Spiralia</taxon>
        <taxon>Lophotrochozoa</taxon>
        <taxon>Annelida</taxon>
        <taxon>Clitellata</taxon>
        <taxon>Hirudinea</taxon>
        <taxon>Rhynchobdellida</taxon>
        <taxon>Glossiphoniidae</taxon>
        <taxon>Helobdella</taxon>
    </lineage>
</organism>
<reference evidence="2" key="3">
    <citation type="submission" date="2015-06" db="UniProtKB">
        <authorList>
            <consortium name="EnsemblMetazoa"/>
        </authorList>
    </citation>
    <scope>IDENTIFICATION</scope>
</reference>
<dbReference type="InParanoid" id="T1F2J7"/>
<reference evidence="3" key="1">
    <citation type="submission" date="2012-12" db="EMBL/GenBank/DDBJ databases">
        <authorList>
            <person name="Hellsten U."/>
            <person name="Grimwood J."/>
            <person name="Chapman J.A."/>
            <person name="Shapiro H."/>
            <person name="Aerts A."/>
            <person name="Otillar R.P."/>
            <person name="Terry A.Y."/>
            <person name="Boore J.L."/>
            <person name="Simakov O."/>
            <person name="Marletaz F."/>
            <person name="Cho S.-J."/>
            <person name="Edsinger-Gonzales E."/>
            <person name="Havlak P."/>
            <person name="Kuo D.-H."/>
            <person name="Larsson T."/>
            <person name="Lv J."/>
            <person name="Arendt D."/>
            <person name="Savage R."/>
            <person name="Osoegawa K."/>
            <person name="de Jong P."/>
            <person name="Lindberg D.R."/>
            <person name="Seaver E.C."/>
            <person name="Weisblat D.A."/>
            <person name="Putnam N.H."/>
            <person name="Grigoriev I.V."/>
            <person name="Rokhsar D.S."/>
        </authorList>
    </citation>
    <scope>NUCLEOTIDE SEQUENCE</scope>
</reference>
<evidence type="ECO:0000313" key="3">
    <source>
        <dbReference type="Proteomes" id="UP000015101"/>
    </source>
</evidence>
<dbReference type="AlphaFoldDB" id="T1F2J7"/>
<dbReference type="GeneID" id="20203047"/>
<reference evidence="1 3" key="2">
    <citation type="journal article" date="2013" name="Nature">
        <title>Insights into bilaterian evolution from three spiralian genomes.</title>
        <authorList>
            <person name="Simakov O."/>
            <person name="Marletaz F."/>
            <person name="Cho S.J."/>
            <person name="Edsinger-Gonzales E."/>
            <person name="Havlak P."/>
            <person name="Hellsten U."/>
            <person name="Kuo D.H."/>
            <person name="Larsson T."/>
            <person name="Lv J."/>
            <person name="Arendt D."/>
            <person name="Savage R."/>
            <person name="Osoegawa K."/>
            <person name="de Jong P."/>
            <person name="Grimwood J."/>
            <person name="Chapman J.A."/>
            <person name="Shapiro H."/>
            <person name="Aerts A."/>
            <person name="Otillar R.P."/>
            <person name="Terry A.Y."/>
            <person name="Boore J.L."/>
            <person name="Grigoriev I.V."/>
            <person name="Lindberg D.R."/>
            <person name="Seaver E.C."/>
            <person name="Weisblat D.A."/>
            <person name="Putnam N.H."/>
            <person name="Rokhsar D.S."/>
        </authorList>
    </citation>
    <scope>NUCLEOTIDE SEQUENCE</scope>
</reference>
<protein>
    <submittedName>
        <fullName evidence="1 2">Uncharacterized protein</fullName>
    </submittedName>
</protein>
<sequence>MTYLALSYQTMQYHITLNYITTHHIKTNHIPSHDITSQLAHMKHRNLQLLHCICCFNNVCAEHINNGISCCSLSRNKAQHELTNELLMARKEAHDVLSGALFPAEIHQMT</sequence>
<dbReference type="EMBL" id="KB096183">
    <property type="protein sequence ID" value="ESO07489.1"/>
    <property type="molecule type" value="Genomic_DNA"/>
</dbReference>
<dbReference type="Proteomes" id="UP000015101">
    <property type="component" value="Unassembled WGS sequence"/>
</dbReference>
<proteinExistence type="predicted"/>
<dbReference type="CTD" id="20203047"/>
<evidence type="ECO:0000313" key="1">
    <source>
        <dbReference type="EMBL" id="ESO07489.1"/>
    </source>
</evidence>
<gene>
    <name evidence="2" type="primary">20203047</name>
    <name evidence="1" type="ORF">HELRODRAFT_170022</name>
</gene>
<evidence type="ECO:0000313" key="2">
    <source>
        <dbReference type="EnsemblMetazoa" id="HelroP170022"/>
    </source>
</evidence>
<dbReference type="RefSeq" id="XP_009014100.1">
    <property type="nucleotide sequence ID" value="XM_009015852.1"/>
</dbReference>
<dbReference type="KEGG" id="hro:HELRODRAFT_170022"/>
<dbReference type="HOGENOM" id="CLU_2173685_0_0_1"/>